<dbReference type="GO" id="GO:0000981">
    <property type="term" value="F:DNA-binding transcription factor activity, RNA polymerase II-specific"/>
    <property type="evidence" value="ECO:0007669"/>
    <property type="project" value="InterPro"/>
</dbReference>
<feature type="compositionally biased region" description="Low complexity" evidence="1">
    <location>
        <begin position="47"/>
        <end position="57"/>
    </location>
</feature>
<dbReference type="GO" id="GO:0008270">
    <property type="term" value="F:zinc ion binding"/>
    <property type="evidence" value="ECO:0007669"/>
    <property type="project" value="InterPro"/>
</dbReference>
<protein>
    <submittedName>
        <fullName evidence="3">Zn(2)-C6 fungal-type domain-containing protein</fullName>
    </submittedName>
</protein>
<evidence type="ECO:0000313" key="3">
    <source>
        <dbReference type="EMBL" id="KAF7320757.1"/>
    </source>
</evidence>
<dbReference type="Pfam" id="PF00172">
    <property type="entry name" value="Zn_clus"/>
    <property type="match status" value="1"/>
</dbReference>
<feature type="domain" description="Zn(2)-C6 fungal-type" evidence="2">
    <location>
        <begin position="9"/>
        <end position="43"/>
    </location>
</feature>
<dbReference type="PROSITE" id="PS50048">
    <property type="entry name" value="ZN2_CY6_FUNGAL_2"/>
    <property type="match status" value="1"/>
</dbReference>
<gene>
    <name evidence="3" type="ORF">HMN09_00161700</name>
</gene>
<sequence>MSNVQAQLVCLTCRTNNIKCIPSPQAPAIACQRCARKGLPCQYVAVPSSPTTSSSSSQGPGPGKRLRPILPAPAQPAPLPYTGPPPAHRAPRYSGSAYPNLALGVGEQPPHPSGYVQGYATTPYYEHGQGVASSSHGYGAPAGYPPQPDSQYYAAGSYGYPQTSYGSGYP</sequence>
<evidence type="ECO:0000256" key="1">
    <source>
        <dbReference type="SAM" id="MobiDB-lite"/>
    </source>
</evidence>
<evidence type="ECO:0000313" key="4">
    <source>
        <dbReference type="Proteomes" id="UP000613580"/>
    </source>
</evidence>
<dbReference type="InterPro" id="IPR036864">
    <property type="entry name" value="Zn2-C6_fun-type_DNA-bd_sf"/>
</dbReference>
<feature type="region of interest" description="Disordered" evidence="1">
    <location>
        <begin position="128"/>
        <end position="157"/>
    </location>
</feature>
<dbReference type="SUPFAM" id="SSF57701">
    <property type="entry name" value="Zn2/Cys6 DNA-binding domain"/>
    <property type="match status" value="1"/>
</dbReference>
<dbReference type="Gene3D" id="4.10.240.10">
    <property type="entry name" value="Zn(2)-C6 fungal-type DNA-binding domain"/>
    <property type="match status" value="1"/>
</dbReference>
<accession>A0A8H6TQ45</accession>
<evidence type="ECO:0000259" key="2">
    <source>
        <dbReference type="PROSITE" id="PS50048"/>
    </source>
</evidence>
<dbReference type="SMART" id="SM00066">
    <property type="entry name" value="GAL4"/>
    <property type="match status" value="1"/>
</dbReference>
<dbReference type="AlphaFoldDB" id="A0A8H6TQ45"/>
<organism evidence="3 4">
    <name type="scientific">Mycena chlorophos</name>
    <name type="common">Agaric fungus</name>
    <name type="synonym">Agaricus chlorophos</name>
    <dbReference type="NCBI Taxonomy" id="658473"/>
    <lineage>
        <taxon>Eukaryota</taxon>
        <taxon>Fungi</taxon>
        <taxon>Dikarya</taxon>
        <taxon>Basidiomycota</taxon>
        <taxon>Agaricomycotina</taxon>
        <taxon>Agaricomycetes</taxon>
        <taxon>Agaricomycetidae</taxon>
        <taxon>Agaricales</taxon>
        <taxon>Marasmiineae</taxon>
        <taxon>Mycenaceae</taxon>
        <taxon>Mycena</taxon>
    </lineage>
</organism>
<feature type="compositionally biased region" description="Pro residues" evidence="1">
    <location>
        <begin position="70"/>
        <end position="88"/>
    </location>
</feature>
<dbReference type="Proteomes" id="UP000613580">
    <property type="component" value="Unassembled WGS sequence"/>
</dbReference>
<dbReference type="InterPro" id="IPR001138">
    <property type="entry name" value="Zn2Cys6_DnaBD"/>
</dbReference>
<proteinExistence type="predicted"/>
<keyword evidence="4" id="KW-1185">Reference proteome</keyword>
<dbReference type="OrthoDB" id="3053369at2759"/>
<feature type="region of interest" description="Disordered" evidence="1">
    <location>
        <begin position="47"/>
        <end position="106"/>
    </location>
</feature>
<comment type="caution">
    <text evidence="3">The sequence shown here is derived from an EMBL/GenBank/DDBJ whole genome shotgun (WGS) entry which is preliminary data.</text>
</comment>
<name>A0A8H6TQ45_MYCCL</name>
<dbReference type="EMBL" id="JACAZE010000002">
    <property type="protein sequence ID" value="KAF7320757.1"/>
    <property type="molecule type" value="Genomic_DNA"/>
</dbReference>
<dbReference type="CDD" id="cd00067">
    <property type="entry name" value="GAL4"/>
    <property type="match status" value="1"/>
</dbReference>
<reference evidence="3" key="1">
    <citation type="submission" date="2020-05" db="EMBL/GenBank/DDBJ databases">
        <title>Mycena genomes resolve the evolution of fungal bioluminescence.</title>
        <authorList>
            <person name="Tsai I.J."/>
        </authorList>
    </citation>
    <scope>NUCLEOTIDE SEQUENCE</scope>
    <source>
        <strain evidence="3">110903Hualien_Pintung</strain>
    </source>
</reference>